<comment type="caution">
    <text evidence="2">The sequence shown here is derived from an EMBL/GenBank/DDBJ whole genome shotgun (WGS) entry which is preliminary data.</text>
</comment>
<keyword evidence="1" id="KW-0472">Membrane</keyword>
<keyword evidence="1" id="KW-0812">Transmembrane</keyword>
<protein>
    <submittedName>
        <fullName evidence="2">Uncharacterized protein</fullName>
    </submittedName>
</protein>
<reference evidence="2" key="1">
    <citation type="submission" date="2020-08" db="EMBL/GenBank/DDBJ databases">
        <title>Multicomponent nature underlies the extraordinary mechanical properties of spider dragline silk.</title>
        <authorList>
            <person name="Kono N."/>
            <person name="Nakamura H."/>
            <person name="Mori M."/>
            <person name="Yoshida Y."/>
            <person name="Ohtoshi R."/>
            <person name="Malay A.D."/>
            <person name="Moran D.A.P."/>
            <person name="Tomita M."/>
            <person name="Numata K."/>
            <person name="Arakawa K."/>
        </authorList>
    </citation>
    <scope>NUCLEOTIDE SEQUENCE</scope>
</reference>
<dbReference type="Proteomes" id="UP000887013">
    <property type="component" value="Unassembled WGS sequence"/>
</dbReference>
<gene>
    <name evidence="2" type="ORF">NPIL_257471</name>
</gene>
<proteinExistence type="predicted"/>
<accession>A0A8X6MIE6</accession>
<dbReference type="AlphaFoldDB" id="A0A8X6MIE6"/>
<keyword evidence="3" id="KW-1185">Reference proteome</keyword>
<dbReference type="EMBL" id="BMAW01047465">
    <property type="protein sequence ID" value="GFS60999.1"/>
    <property type="molecule type" value="Genomic_DNA"/>
</dbReference>
<feature type="transmembrane region" description="Helical" evidence="1">
    <location>
        <begin position="38"/>
        <end position="58"/>
    </location>
</feature>
<organism evidence="2 3">
    <name type="scientific">Nephila pilipes</name>
    <name type="common">Giant wood spider</name>
    <name type="synonym">Nephila maculata</name>
    <dbReference type="NCBI Taxonomy" id="299642"/>
    <lineage>
        <taxon>Eukaryota</taxon>
        <taxon>Metazoa</taxon>
        <taxon>Ecdysozoa</taxon>
        <taxon>Arthropoda</taxon>
        <taxon>Chelicerata</taxon>
        <taxon>Arachnida</taxon>
        <taxon>Araneae</taxon>
        <taxon>Araneomorphae</taxon>
        <taxon>Entelegynae</taxon>
        <taxon>Araneoidea</taxon>
        <taxon>Nephilidae</taxon>
        <taxon>Nephila</taxon>
    </lineage>
</organism>
<name>A0A8X6MIE6_NEPPI</name>
<keyword evidence="1" id="KW-1133">Transmembrane helix</keyword>
<evidence type="ECO:0000313" key="2">
    <source>
        <dbReference type="EMBL" id="GFS60999.1"/>
    </source>
</evidence>
<sequence length="90" mass="10181">MRDLQNGHPSYLSKFLLTITGSIEPQVRIGSSCNTLSLLWILSSNIQIIYCWGITLSLPSCMRLRNDKVMDGVGYIPSLSLKSCRYIDQR</sequence>
<evidence type="ECO:0000313" key="3">
    <source>
        <dbReference type="Proteomes" id="UP000887013"/>
    </source>
</evidence>
<evidence type="ECO:0000256" key="1">
    <source>
        <dbReference type="SAM" id="Phobius"/>
    </source>
</evidence>